<reference evidence="2 3" key="1">
    <citation type="journal article" date="2013" name="PLoS Genet.">
        <title>Comparative genome structure, secondary metabolite, and effector coding capacity across Cochliobolus pathogens.</title>
        <authorList>
            <person name="Condon B.J."/>
            <person name="Leng Y."/>
            <person name="Wu D."/>
            <person name="Bushley K.E."/>
            <person name="Ohm R.A."/>
            <person name="Otillar R."/>
            <person name="Martin J."/>
            <person name="Schackwitz W."/>
            <person name="Grimwood J."/>
            <person name="MohdZainudin N."/>
            <person name="Xue C."/>
            <person name="Wang R."/>
            <person name="Manning V.A."/>
            <person name="Dhillon B."/>
            <person name="Tu Z.J."/>
            <person name="Steffenson B.J."/>
            <person name="Salamov A."/>
            <person name="Sun H."/>
            <person name="Lowry S."/>
            <person name="LaButti K."/>
            <person name="Han J."/>
            <person name="Copeland A."/>
            <person name="Lindquist E."/>
            <person name="Barry K."/>
            <person name="Schmutz J."/>
            <person name="Baker S.E."/>
            <person name="Ciuffetti L.M."/>
            <person name="Grigoriev I.V."/>
            <person name="Zhong S."/>
            <person name="Turgeon B.G."/>
        </authorList>
    </citation>
    <scope>NUCLEOTIDE SEQUENCE [LARGE SCALE GENOMIC DNA]</scope>
    <source>
        <strain evidence="2 3">26-R-13</strain>
    </source>
</reference>
<sequence>MERAAAAWCWAWRQWKKLEPSQRVALQKGVAVCAEAGDPGQRERDGREEKHTGQQGQWHQMTAVFNRM</sequence>
<dbReference type="Proteomes" id="UP000053841">
    <property type="component" value="Unassembled WGS sequence"/>
</dbReference>
<dbReference type="AlphaFoldDB" id="W6Y0Q3"/>
<evidence type="ECO:0000313" key="2">
    <source>
        <dbReference type="EMBL" id="EUC28579.1"/>
    </source>
</evidence>
<protein>
    <submittedName>
        <fullName evidence="2">Uncharacterized protein</fullName>
    </submittedName>
</protein>
<keyword evidence="3" id="KW-1185">Reference proteome</keyword>
<evidence type="ECO:0000256" key="1">
    <source>
        <dbReference type="SAM" id="MobiDB-lite"/>
    </source>
</evidence>
<dbReference type="KEGG" id="bze:COCCADRAFT_108772"/>
<evidence type="ECO:0000313" key="3">
    <source>
        <dbReference type="Proteomes" id="UP000053841"/>
    </source>
</evidence>
<dbReference type="HOGENOM" id="CLU_2793629_0_0_1"/>
<gene>
    <name evidence="2" type="ORF">COCCADRAFT_108772</name>
</gene>
<organism evidence="2 3">
    <name type="scientific">Cochliobolus carbonum (strain 26-R-13)</name>
    <name type="common">Maize leaf spot fungus</name>
    <name type="synonym">Bipolaris zeicola</name>
    <dbReference type="NCBI Taxonomy" id="930089"/>
    <lineage>
        <taxon>Eukaryota</taxon>
        <taxon>Fungi</taxon>
        <taxon>Dikarya</taxon>
        <taxon>Ascomycota</taxon>
        <taxon>Pezizomycotina</taxon>
        <taxon>Dothideomycetes</taxon>
        <taxon>Pleosporomycetidae</taxon>
        <taxon>Pleosporales</taxon>
        <taxon>Pleosporineae</taxon>
        <taxon>Pleosporaceae</taxon>
        <taxon>Bipolaris</taxon>
    </lineage>
</organism>
<dbReference type="RefSeq" id="XP_007717114.1">
    <property type="nucleotide sequence ID" value="XM_007718924.1"/>
</dbReference>
<feature type="region of interest" description="Disordered" evidence="1">
    <location>
        <begin position="36"/>
        <end position="57"/>
    </location>
</feature>
<name>W6Y0Q3_COCC2</name>
<dbReference type="EMBL" id="KI964802">
    <property type="protein sequence ID" value="EUC28579.1"/>
    <property type="molecule type" value="Genomic_DNA"/>
</dbReference>
<dbReference type="GeneID" id="19143788"/>
<accession>W6Y0Q3</accession>
<proteinExistence type="predicted"/>
<feature type="compositionally biased region" description="Basic and acidic residues" evidence="1">
    <location>
        <begin position="40"/>
        <end position="52"/>
    </location>
</feature>